<dbReference type="Gene3D" id="1.10.110.10">
    <property type="entry name" value="Plant lipid-transfer and hydrophobic proteins"/>
    <property type="match status" value="1"/>
</dbReference>
<dbReference type="Gramene" id="ERN12382">
    <property type="protein sequence ID" value="ERN12382"/>
    <property type="gene ID" value="AMTR_s00025p00111520"/>
</dbReference>
<reference evidence="6" key="1">
    <citation type="journal article" date="2013" name="Science">
        <title>The Amborella genome and the evolution of flowering plants.</title>
        <authorList>
            <consortium name="Amborella Genome Project"/>
        </authorList>
    </citation>
    <scope>NUCLEOTIDE SEQUENCE [LARGE SCALE GENOMIC DNA]</scope>
</reference>
<dbReference type="InterPro" id="IPR036312">
    <property type="entry name" value="Bifun_inhib/LTP/seed_sf"/>
</dbReference>
<gene>
    <name evidence="5" type="ORF">AMTR_s00025p00111520</name>
</gene>
<sequence length="91" mass="9455">MKVLVVVVVVMVSMANVSIGGCAASCNSQGLNVCAGALFKSIPPSTSCCSKLKQQAPCMCQYSKDPHLHNFIASPNAKNIAQKCGTPLPNC</sequence>
<keyword evidence="1" id="KW-0813">Transport</keyword>
<dbReference type="GO" id="GO:0006869">
    <property type="term" value="P:lipid transport"/>
    <property type="evidence" value="ECO:0007669"/>
    <property type="project" value="InterPro"/>
</dbReference>
<evidence type="ECO:0000256" key="2">
    <source>
        <dbReference type="ARBA" id="ARBA00023121"/>
    </source>
</evidence>
<feature type="domain" description="Bifunctional inhibitor/plant lipid transfer protein/seed storage helical" evidence="4">
    <location>
        <begin position="29"/>
        <end position="91"/>
    </location>
</feature>
<name>W1PQS2_AMBTC</name>
<proteinExistence type="predicted"/>
<dbReference type="GO" id="GO:0008289">
    <property type="term" value="F:lipid binding"/>
    <property type="evidence" value="ECO:0007669"/>
    <property type="project" value="UniProtKB-KW"/>
</dbReference>
<evidence type="ECO:0000256" key="3">
    <source>
        <dbReference type="SAM" id="SignalP"/>
    </source>
</evidence>
<protein>
    <recommendedName>
        <fullName evidence="4">Bifunctional inhibitor/plant lipid transfer protein/seed storage helical domain-containing protein</fullName>
    </recommendedName>
</protein>
<keyword evidence="3" id="KW-0732">Signal</keyword>
<dbReference type="InterPro" id="IPR016140">
    <property type="entry name" value="Bifunc_inhib/LTP/seed_store"/>
</dbReference>
<dbReference type="HOGENOM" id="CLU_158223_2_0_1"/>
<feature type="chain" id="PRO_5004807737" description="Bifunctional inhibitor/plant lipid transfer protein/seed storage helical domain-containing protein" evidence="3">
    <location>
        <begin position="21"/>
        <end position="91"/>
    </location>
</feature>
<evidence type="ECO:0000256" key="1">
    <source>
        <dbReference type="ARBA" id="ARBA00022448"/>
    </source>
</evidence>
<dbReference type="InterPro" id="IPR033872">
    <property type="entry name" value="nsLTP2"/>
</dbReference>
<dbReference type="SUPFAM" id="SSF47699">
    <property type="entry name" value="Bifunctional inhibitor/lipid-transfer protein/seed storage 2S albumin"/>
    <property type="match status" value="1"/>
</dbReference>
<dbReference type="Proteomes" id="UP000017836">
    <property type="component" value="Unassembled WGS sequence"/>
</dbReference>
<evidence type="ECO:0000259" key="4">
    <source>
        <dbReference type="Pfam" id="PF00234"/>
    </source>
</evidence>
<dbReference type="PROSITE" id="PS51257">
    <property type="entry name" value="PROKAR_LIPOPROTEIN"/>
    <property type="match status" value="1"/>
</dbReference>
<evidence type="ECO:0000313" key="5">
    <source>
        <dbReference type="EMBL" id="ERN12382.1"/>
    </source>
</evidence>
<keyword evidence="2" id="KW-0446">Lipid-binding</keyword>
<dbReference type="PANTHER" id="PTHR33214:SF69">
    <property type="entry name" value="BIFUNCTIONAL INHIBITOR_LIPID-TRANSFER PROTEIN_SEED STORAGE 2S ALBUMIN SUPERFAMILY PROTEIN"/>
    <property type="match status" value="1"/>
</dbReference>
<dbReference type="Pfam" id="PF00234">
    <property type="entry name" value="Tryp_alpha_amyl"/>
    <property type="match status" value="1"/>
</dbReference>
<dbReference type="OMA" id="HIAVFAI"/>
<accession>W1PQS2</accession>
<evidence type="ECO:0000313" key="6">
    <source>
        <dbReference type="Proteomes" id="UP000017836"/>
    </source>
</evidence>
<feature type="signal peptide" evidence="3">
    <location>
        <begin position="1"/>
        <end position="20"/>
    </location>
</feature>
<dbReference type="EMBL" id="KI392614">
    <property type="protein sequence ID" value="ERN12382.1"/>
    <property type="molecule type" value="Genomic_DNA"/>
</dbReference>
<keyword evidence="6" id="KW-1185">Reference proteome</keyword>
<dbReference type="eggNOG" id="ENOG502S3N0">
    <property type="taxonomic scope" value="Eukaryota"/>
</dbReference>
<dbReference type="PANTHER" id="PTHR33214">
    <property type="entry name" value="BIFUNCTIONAL INHIBITOR/LIPID-TRANSFER PROTEIN/SEED STORAGE 2S ALBUMIN SUPERFAMILY PROTEIN"/>
    <property type="match status" value="1"/>
</dbReference>
<organism evidence="5 6">
    <name type="scientific">Amborella trichopoda</name>
    <dbReference type="NCBI Taxonomy" id="13333"/>
    <lineage>
        <taxon>Eukaryota</taxon>
        <taxon>Viridiplantae</taxon>
        <taxon>Streptophyta</taxon>
        <taxon>Embryophyta</taxon>
        <taxon>Tracheophyta</taxon>
        <taxon>Spermatophyta</taxon>
        <taxon>Magnoliopsida</taxon>
        <taxon>Amborellales</taxon>
        <taxon>Amborellaceae</taxon>
        <taxon>Amborella</taxon>
    </lineage>
</organism>
<dbReference type="AlphaFoldDB" id="W1PQS2"/>